<name>A0A4Q7M3X5_9MICO</name>
<dbReference type="GO" id="GO:0006281">
    <property type="term" value="P:DNA repair"/>
    <property type="evidence" value="ECO:0007669"/>
    <property type="project" value="UniProtKB-KW"/>
</dbReference>
<dbReference type="Gene3D" id="3.30.420.10">
    <property type="entry name" value="Ribonuclease H-like superfamily/Ribonuclease H"/>
    <property type="match status" value="1"/>
</dbReference>
<dbReference type="GO" id="GO:0003677">
    <property type="term" value="F:DNA binding"/>
    <property type="evidence" value="ECO:0007669"/>
    <property type="project" value="UniProtKB-KW"/>
</dbReference>
<dbReference type="EC" id="3.1.11.1" evidence="2"/>
<evidence type="ECO:0000259" key="17">
    <source>
        <dbReference type="PROSITE" id="PS51785"/>
    </source>
</evidence>
<evidence type="ECO:0000256" key="8">
    <source>
        <dbReference type="ARBA" id="ARBA00022839"/>
    </source>
</evidence>
<dbReference type="RefSeq" id="WP_130415563.1">
    <property type="nucleotide sequence ID" value="NZ_SGWX01000001.1"/>
</dbReference>
<proteinExistence type="predicted"/>
<keyword evidence="19" id="KW-1185">Reference proteome</keyword>
<dbReference type="PROSITE" id="PS51784">
    <property type="entry name" value="EXOI_SH3"/>
    <property type="match status" value="1"/>
</dbReference>
<feature type="binding site" evidence="14">
    <location>
        <position position="10"/>
    </location>
    <ligand>
        <name>substrate</name>
    </ligand>
</feature>
<dbReference type="InterPro" id="IPR023607">
    <property type="entry name" value="Exodeoxyribonuclease_I"/>
</dbReference>
<sequence>MATFLWHDYETFGTDARYDRPAQFAAIRTDLDLNVIGEPIVWYCHPPTDRLPHPKASLITGLTPQMCLDRGVPECEFAERIHALMSEPDQIVVGYNSLDFDDEVSRFLFWRNLLDPYRREWANGNSRWDLLPVLQLAHALRTGGVQWPAREDGHTSFRLEDLAHANGLEHDAHDALSDVMATIGLARLARQAHPDLWAHALGQRTKQTVRRQLDRALVDRAPLLYINPFAGAARGFLSAMVPLAWHPTDANCLVAWDLRTDPSELADRSTDEIRTRLFTKSADLPEGVTRPGLVTIKVNRCPIILPLTGDERWAAAQRWGMDPAAIERHRARLPVGGGRLDERLRAIYARRTDASDATAPDVDTTLYGTFVESADRRRLDVVRADPGRQASGFDHPDLSDLVRRYRARHAPATLTAHDLSQWEQTRRRHIVDGTPATPSYSEYLATIDDLAAEHDDERSAAILHDLRDWGGELAASAAPANA</sequence>
<dbReference type="InterPro" id="IPR034747">
    <property type="entry name" value="EXOI_SH3"/>
</dbReference>
<gene>
    <name evidence="18" type="ORF">EV386_2579</name>
</gene>
<evidence type="ECO:0000256" key="7">
    <source>
        <dbReference type="ARBA" id="ARBA00022801"/>
    </source>
</evidence>
<evidence type="ECO:0000256" key="11">
    <source>
        <dbReference type="ARBA" id="ARBA00023204"/>
    </source>
</evidence>
<keyword evidence="8" id="KW-0269">Exonuclease</keyword>
<evidence type="ECO:0000256" key="6">
    <source>
        <dbReference type="ARBA" id="ARBA00022763"/>
    </source>
</evidence>
<evidence type="ECO:0000256" key="2">
    <source>
        <dbReference type="ARBA" id="ARBA00012108"/>
    </source>
</evidence>
<comment type="subunit">
    <text evidence="13">Monomer. Interacts with ssb (via C-terminus); this interaction stimulates the exonuclease activity by recruiting the enzyme to its substrate.</text>
</comment>
<evidence type="ECO:0000259" key="16">
    <source>
        <dbReference type="PROSITE" id="PS51784"/>
    </source>
</evidence>
<protein>
    <recommendedName>
        <fullName evidence="3">Exodeoxyribonuclease I</fullName>
        <ecNumber evidence="2">3.1.11.1</ecNumber>
    </recommendedName>
    <alternativeName>
        <fullName evidence="12">DNA deoxyribophosphodiesterase</fullName>
    </alternativeName>
</protein>
<dbReference type="SMART" id="SM00479">
    <property type="entry name" value="EXOIII"/>
    <property type="match status" value="1"/>
</dbReference>
<dbReference type="SUPFAM" id="SSF53098">
    <property type="entry name" value="Ribonuclease H-like"/>
    <property type="match status" value="1"/>
</dbReference>
<evidence type="ECO:0000256" key="14">
    <source>
        <dbReference type="PIRSR" id="PIRSR000977-1"/>
    </source>
</evidence>
<accession>A0A4Q7M3X5</accession>
<evidence type="ECO:0000256" key="5">
    <source>
        <dbReference type="ARBA" id="ARBA00022723"/>
    </source>
</evidence>
<dbReference type="Proteomes" id="UP000293852">
    <property type="component" value="Unassembled WGS sequence"/>
</dbReference>
<reference evidence="18 19" key="1">
    <citation type="submission" date="2019-02" db="EMBL/GenBank/DDBJ databases">
        <title>Sequencing the genomes of 1000 actinobacteria strains.</title>
        <authorList>
            <person name="Klenk H.-P."/>
        </authorList>
    </citation>
    <scope>NUCLEOTIDE SEQUENCE [LARGE SCALE GENOMIC DNA]</scope>
    <source>
        <strain evidence="18 19">DSM 16932</strain>
    </source>
</reference>
<evidence type="ECO:0000256" key="9">
    <source>
        <dbReference type="ARBA" id="ARBA00022842"/>
    </source>
</evidence>
<feature type="domain" description="ExoI C-terminal" evidence="17">
    <location>
        <begin position="358"/>
        <end position="474"/>
    </location>
</feature>
<organism evidence="18 19">
    <name type="scientific">Xylanimonas ulmi</name>
    <dbReference type="NCBI Taxonomy" id="228973"/>
    <lineage>
        <taxon>Bacteria</taxon>
        <taxon>Bacillati</taxon>
        <taxon>Actinomycetota</taxon>
        <taxon>Actinomycetes</taxon>
        <taxon>Micrococcales</taxon>
        <taxon>Promicromonosporaceae</taxon>
        <taxon>Xylanimonas</taxon>
    </lineage>
</organism>
<dbReference type="InterPro" id="IPR012337">
    <property type="entry name" value="RNaseH-like_sf"/>
</dbReference>
<dbReference type="GO" id="GO:0046872">
    <property type="term" value="F:metal ion binding"/>
    <property type="evidence" value="ECO:0007669"/>
    <property type="project" value="UniProtKB-KW"/>
</dbReference>
<dbReference type="InterPro" id="IPR013520">
    <property type="entry name" value="Ribonucl_H"/>
</dbReference>
<dbReference type="CDD" id="cd06138">
    <property type="entry name" value="ExoI_N"/>
    <property type="match status" value="1"/>
</dbReference>
<keyword evidence="6" id="KW-0227">DNA damage</keyword>
<dbReference type="EMBL" id="SGWX01000001">
    <property type="protein sequence ID" value="RZS62254.1"/>
    <property type="molecule type" value="Genomic_DNA"/>
</dbReference>
<dbReference type="Pfam" id="PF08411">
    <property type="entry name" value="ExoI_SH3"/>
    <property type="match status" value="1"/>
</dbReference>
<dbReference type="FunFam" id="3.30.420.10:FF:000033">
    <property type="entry name" value="Exodeoxyribonuclease I"/>
    <property type="match status" value="1"/>
</dbReference>
<dbReference type="AlphaFoldDB" id="A0A4Q7M3X5"/>
<dbReference type="OrthoDB" id="9763470at2"/>
<dbReference type="InterPro" id="IPR038649">
    <property type="entry name" value="EXOI_SH3_sf"/>
</dbReference>
<dbReference type="InterPro" id="IPR036397">
    <property type="entry name" value="RNaseH_sf"/>
</dbReference>
<feature type="binding site" evidence="14">
    <location>
        <position position="158"/>
    </location>
    <ligand>
        <name>substrate</name>
    </ligand>
</feature>
<dbReference type="Pfam" id="PF26016">
    <property type="entry name" value="ExoI_C"/>
    <property type="match status" value="1"/>
</dbReference>
<feature type="binding site" evidence="15">
    <location>
        <position position="10"/>
    </location>
    <ligand>
        <name>Mg(2+)</name>
        <dbReference type="ChEBI" id="CHEBI:18420"/>
        <label>2</label>
    </ligand>
</feature>
<evidence type="ECO:0000256" key="4">
    <source>
        <dbReference type="ARBA" id="ARBA00022722"/>
    </source>
</evidence>
<keyword evidence="5 15" id="KW-0479">Metal-binding</keyword>
<dbReference type="NCBIfam" id="NF008746">
    <property type="entry name" value="PRK11779.1"/>
    <property type="match status" value="1"/>
</dbReference>
<dbReference type="Gene3D" id="3.30.1520.20">
    <property type="entry name" value="Exonuclease ExoI, domain 2"/>
    <property type="match status" value="1"/>
</dbReference>
<evidence type="ECO:0000256" key="12">
    <source>
        <dbReference type="ARBA" id="ARBA00031220"/>
    </source>
</evidence>
<dbReference type="PIRSF" id="PIRSF000977">
    <property type="entry name" value="Exodeoxyribonuclease_I"/>
    <property type="match status" value="1"/>
</dbReference>
<evidence type="ECO:0000256" key="15">
    <source>
        <dbReference type="PIRSR" id="PIRSR000977-2"/>
    </source>
</evidence>
<keyword evidence="10" id="KW-0238">DNA-binding</keyword>
<evidence type="ECO:0000313" key="19">
    <source>
        <dbReference type="Proteomes" id="UP000293852"/>
    </source>
</evidence>
<evidence type="ECO:0000256" key="3">
    <source>
        <dbReference type="ARBA" id="ARBA00019900"/>
    </source>
</evidence>
<comment type="catalytic activity">
    <reaction evidence="1">
        <text>Exonucleolytic cleavage in the 3'- to 5'-direction to yield nucleoside 5'-phosphates.</text>
        <dbReference type="EC" id="3.1.11.1"/>
    </reaction>
</comment>
<feature type="binding site" evidence="15">
    <location>
        <position position="178"/>
    </location>
    <ligand>
        <name>Mg(2+)</name>
        <dbReference type="ChEBI" id="CHEBI:18420"/>
        <label>2</label>
    </ligand>
</feature>
<feature type="binding site" evidence="15">
    <location>
        <position position="8"/>
    </location>
    <ligand>
        <name>Mg(2+)</name>
        <dbReference type="ChEBI" id="CHEBI:18420"/>
        <label>1</label>
    </ligand>
</feature>
<dbReference type="GO" id="GO:0008310">
    <property type="term" value="F:single-stranded DNA 3'-5' DNA exonuclease activity"/>
    <property type="evidence" value="ECO:0007669"/>
    <property type="project" value="UniProtKB-EC"/>
</dbReference>
<keyword evidence="7" id="KW-0378">Hydrolase</keyword>
<keyword evidence="9 15" id="KW-0460">Magnesium</keyword>
<dbReference type="Pfam" id="PF00929">
    <property type="entry name" value="RNase_T"/>
    <property type="match status" value="1"/>
</dbReference>
<evidence type="ECO:0000256" key="13">
    <source>
        <dbReference type="ARBA" id="ARBA00046792"/>
    </source>
</evidence>
<keyword evidence="11" id="KW-0234">DNA repair</keyword>
<evidence type="ECO:0000313" key="18">
    <source>
        <dbReference type="EMBL" id="RZS62254.1"/>
    </source>
</evidence>
<evidence type="ECO:0000256" key="1">
    <source>
        <dbReference type="ARBA" id="ARBA00000563"/>
    </source>
</evidence>
<dbReference type="InterPro" id="IPR013620">
    <property type="entry name" value="Exonuc_1_SH3"/>
</dbReference>
<comment type="cofactor">
    <cofactor evidence="15">
        <name>Mg(2+)</name>
        <dbReference type="ChEBI" id="CHEBI:18420"/>
    </cofactor>
    <text evidence="15">Binds 2 Mg(2+) ions per monomer.</text>
</comment>
<dbReference type="Gene3D" id="1.20.1280.70">
    <property type="entry name" value="Exonuclease ExoI, domain 3"/>
    <property type="match status" value="1"/>
</dbReference>
<keyword evidence="4" id="KW-0540">Nuclease</keyword>
<dbReference type="InterPro" id="IPR058561">
    <property type="entry name" value="Exonuc_1_C"/>
</dbReference>
<dbReference type="PROSITE" id="PS51785">
    <property type="entry name" value="EXOI_C"/>
    <property type="match status" value="1"/>
</dbReference>
<feature type="domain" description="ExoI SH3-like" evidence="16">
    <location>
        <begin position="194"/>
        <end position="352"/>
    </location>
</feature>
<comment type="caution">
    <text evidence="18">The sequence shown here is derived from an EMBL/GenBank/DDBJ whole genome shotgun (WGS) entry which is preliminary data.</text>
</comment>
<evidence type="ECO:0000256" key="10">
    <source>
        <dbReference type="ARBA" id="ARBA00023125"/>
    </source>
</evidence>